<dbReference type="RefSeq" id="WP_115691998.1">
    <property type="nucleotide sequence ID" value="NZ_CP031417.1"/>
</dbReference>
<dbReference type="AlphaFoldDB" id="A0A345ZXH2"/>
<dbReference type="EMBL" id="CP031417">
    <property type="protein sequence ID" value="AXK81619.1"/>
    <property type="molecule type" value="Genomic_DNA"/>
</dbReference>
<evidence type="ECO:0000256" key="1">
    <source>
        <dbReference type="SAM" id="Phobius"/>
    </source>
</evidence>
<dbReference type="OrthoDB" id="7861438at2"/>
<dbReference type="KEGG" id="ptaw:DW352_14485"/>
<evidence type="ECO:0000313" key="2">
    <source>
        <dbReference type="EMBL" id="AXK81619.1"/>
    </source>
</evidence>
<organism evidence="2 3">
    <name type="scientific">Pseudolabrys taiwanensis</name>
    <dbReference type="NCBI Taxonomy" id="331696"/>
    <lineage>
        <taxon>Bacteria</taxon>
        <taxon>Pseudomonadati</taxon>
        <taxon>Pseudomonadota</taxon>
        <taxon>Alphaproteobacteria</taxon>
        <taxon>Hyphomicrobiales</taxon>
        <taxon>Xanthobacteraceae</taxon>
        <taxon>Pseudolabrys</taxon>
    </lineage>
</organism>
<sequence length="138" mass="14894">MIPCARFAFFTLTRDSLFVALAGLLLMTAFSFEPPLAFEVGASVALVFSIGLLARSYFMNEERFRRSEAWRALTPDERPAGDTGQQFAREHFETLLLRFAQGASAVAALLFASALLLSLTLDDPGFDAIVTAGLAGPG</sequence>
<feature type="transmembrane region" description="Helical" evidence="1">
    <location>
        <begin position="41"/>
        <end position="58"/>
    </location>
</feature>
<proteinExistence type="predicted"/>
<gene>
    <name evidence="2" type="ORF">DW352_14485</name>
</gene>
<keyword evidence="1" id="KW-0472">Membrane</keyword>
<reference evidence="2 3" key="1">
    <citation type="submission" date="2018-07" db="EMBL/GenBank/DDBJ databases">
        <authorList>
            <person name="Quirk P.G."/>
            <person name="Krulwich T.A."/>
        </authorList>
    </citation>
    <scope>NUCLEOTIDE SEQUENCE [LARGE SCALE GENOMIC DNA]</scope>
    <source>
        <strain evidence="2 3">CC-BB4</strain>
    </source>
</reference>
<keyword evidence="1" id="KW-1133">Transmembrane helix</keyword>
<evidence type="ECO:0000313" key="3">
    <source>
        <dbReference type="Proteomes" id="UP000254889"/>
    </source>
</evidence>
<name>A0A345ZXH2_9HYPH</name>
<protein>
    <submittedName>
        <fullName evidence="2">Uncharacterized protein</fullName>
    </submittedName>
</protein>
<keyword evidence="1" id="KW-0812">Transmembrane</keyword>
<accession>A0A345ZXH2</accession>
<feature type="transmembrane region" description="Helical" evidence="1">
    <location>
        <begin position="95"/>
        <end position="117"/>
    </location>
</feature>
<dbReference type="Proteomes" id="UP000254889">
    <property type="component" value="Chromosome"/>
</dbReference>
<keyword evidence="3" id="KW-1185">Reference proteome</keyword>